<reference evidence="2 3" key="1">
    <citation type="submission" date="2023-02" db="EMBL/GenBank/DDBJ databases">
        <title>LHISI_Scaffold_Assembly.</title>
        <authorList>
            <person name="Stuart O.P."/>
            <person name="Cleave R."/>
            <person name="Magrath M.J.L."/>
            <person name="Mikheyev A.S."/>
        </authorList>
    </citation>
    <scope>NUCLEOTIDE SEQUENCE [LARGE SCALE GENOMIC DNA]</scope>
    <source>
        <strain evidence="2">Daus_M_001</strain>
        <tissue evidence="2">Leg muscle</tissue>
    </source>
</reference>
<protein>
    <submittedName>
        <fullName evidence="2">Uncharacterized protein</fullName>
    </submittedName>
</protein>
<evidence type="ECO:0000313" key="2">
    <source>
        <dbReference type="EMBL" id="KAJ8896223.1"/>
    </source>
</evidence>
<feature type="compositionally biased region" description="Basic and acidic residues" evidence="1">
    <location>
        <begin position="528"/>
        <end position="538"/>
    </location>
</feature>
<accession>A0ABQ9IHQ5</accession>
<keyword evidence="3" id="KW-1185">Reference proteome</keyword>
<sequence length="724" mass="80013">MQGTRLRRADIARRANLASRTEGVFVPSAARESELKVSLRPLTTLDHRRPYPAPVDTEDPRGTMALTSSCLFSQRRGFMQAPNTALEAERVAVVMIVVVDLTLPGSSCSSGLLFPTYLPLCYGQTRHCLLARASPTAAAHVHTCVHENHRIGGNAEVKWYDYFFDAGVATDSLTGRTRFWIRVLSLSKAIHDKLPLPQASISPSQKSAERFVRRATVAERLARSPPTKANQVTGFSQAVIIPDDAVVPRPLIPAPLHTHSITLIGSQDLAVKGRPNLFTHVSSGNFVVAPRLKLPTDCLPSQRNCAPVSSSGCRKKKPHCHLRQRRSHFKSRRREQHRKDKDHNATCMKCAIAATRKALNWRAVFSTYLPVTTGIPQLSVYAFLRWDAGCQTGNRTLIGPSRRRLRLIMKPKLENNAGKTKMRRARRESPLLRDKGMGLFSAVETAADSGWARAGPCANITCRNNVLRAARRFVGTRVHETASLLGFCAGSCSVAMLERSRPPELDEEGGRPGRVFCRIALQARVITRTESESDHSEDWADNDASTGTTGRDDAANGHSYQATHVASGRAALPPPPRKPSDNAPGRKTTHESRTAFPALRLGLYDVTGHQFPLPARRSAPSGLPRNHVALQPSASLTFTLITSNRQERAEPWYKICEPTDLREISDKSVLSGSRNFNACSTSRRSPCEKRGRFLTNFHSFPLRLFGVHVNEALFAVDKLRSQRT</sequence>
<feature type="compositionally biased region" description="Basic residues" evidence="1">
    <location>
        <begin position="316"/>
        <end position="336"/>
    </location>
</feature>
<feature type="region of interest" description="Disordered" evidence="1">
    <location>
        <begin position="316"/>
        <end position="342"/>
    </location>
</feature>
<feature type="region of interest" description="Disordered" evidence="1">
    <location>
        <begin position="528"/>
        <end position="594"/>
    </location>
</feature>
<proteinExistence type="predicted"/>
<comment type="caution">
    <text evidence="2">The sequence shown here is derived from an EMBL/GenBank/DDBJ whole genome shotgun (WGS) entry which is preliminary data.</text>
</comment>
<dbReference type="EMBL" id="JARBHB010000001">
    <property type="protein sequence ID" value="KAJ8896223.1"/>
    <property type="molecule type" value="Genomic_DNA"/>
</dbReference>
<evidence type="ECO:0000256" key="1">
    <source>
        <dbReference type="SAM" id="MobiDB-lite"/>
    </source>
</evidence>
<dbReference type="Proteomes" id="UP001159363">
    <property type="component" value="Chromosome 1"/>
</dbReference>
<evidence type="ECO:0000313" key="3">
    <source>
        <dbReference type="Proteomes" id="UP001159363"/>
    </source>
</evidence>
<organism evidence="2 3">
    <name type="scientific">Dryococelus australis</name>
    <dbReference type="NCBI Taxonomy" id="614101"/>
    <lineage>
        <taxon>Eukaryota</taxon>
        <taxon>Metazoa</taxon>
        <taxon>Ecdysozoa</taxon>
        <taxon>Arthropoda</taxon>
        <taxon>Hexapoda</taxon>
        <taxon>Insecta</taxon>
        <taxon>Pterygota</taxon>
        <taxon>Neoptera</taxon>
        <taxon>Polyneoptera</taxon>
        <taxon>Phasmatodea</taxon>
        <taxon>Verophasmatodea</taxon>
        <taxon>Anareolatae</taxon>
        <taxon>Phasmatidae</taxon>
        <taxon>Eurycanthinae</taxon>
        <taxon>Dryococelus</taxon>
    </lineage>
</organism>
<name>A0ABQ9IHQ5_9NEOP</name>
<gene>
    <name evidence="2" type="ORF">PR048_001566</name>
</gene>